<dbReference type="Gene3D" id="3.20.20.370">
    <property type="entry name" value="Glycoside hydrolase/deacetylase"/>
    <property type="match status" value="1"/>
</dbReference>
<evidence type="ECO:0000313" key="5">
    <source>
        <dbReference type="EMBL" id="MFD2863217.1"/>
    </source>
</evidence>
<dbReference type="PROSITE" id="PS51677">
    <property type="entry name" value="NODB"/>
    <property type="match status" value="1"/>
</dbReference>
<dbReference type="RefSeq" id="WP_377122420.1">
    <property type="nucleotide sequence ID" value="NZ_JBHUON010000001.1"/>
</dbReference>
<dbReference type="InterPro" id="IPR011330">
    <property type="entry name" value="Glyco_hydro/deAcase_b/a-brl"/>
</dbReference>
<dbReference type="PANTHER" id="PTHR34216:SF3">
    <property type="entry name" value="POLY-BETA-1,6-N-ACETYL-D-GLUCOSAMINE N-DEACETYLASE"/>
    <property type="match status" value="1"/>
</dbReference>
<evidence type="ECO:0000256" key="2">
    <source>
        <dbReference type="ARBA" id="ARBA00022729"/>
    </source>
</evidence>
<organism evidence="5 6">
    <name type="scientific">Mucilaginibacter antarcticus</name>
    <dbReference type="NCBI Taxonomy" id="1855725"/>
    <lineage>
        <taxon>Bacteria</taxon>
        <taxon>Pseudomonadati</taxon>
        <taxon>Bacteroidota</taxon>
        <taxon>Sphingobacteriia</taxon>
        <taxon>Sphingobacteriales</taxon>
        <taxon>Sphingobacteriaceae</taxon>
        <taxon>Mucilaginibacter</taxon>
    </lineage>
</organism>
<keyword evidence="6" id="KW-1185">Reference proteome</keyword>
<name>A0ABW5XJR3_9SPHI</name>
<proteinExistence type="predicted"/>
<dbReference type="PANTHER" id="PTHR34216">
    <property type="match status" value="1"/>
</dbReference>
<dbReference type="Proteomes" id="UP001597601">
    <property type="component" value="Unassembled WGS sequence"/>
</dbReference>
<sequence length="298" mass="34386">MKNIIRYYGGWLLANIFIALGFTYRVKQRIKKGEMILSFFFHDPSRDTFHYCISWLKKNGLTFLDQNDILAVSTGKKPFPKNAVVITFDDGWKGNVEAVIPIAETFRVPVTIFISTEPVENGVFWWSYIWPGQQKKIITNPVEYFKNLPNEERLAVIKQIKEEVTLQREAMTVSQLQAISKQDMVTIGGHTISHPILSQCSEEQAFVELSESKQTIEKWIGKQINSFAYPNGSYGTREVEILRKLNYDIAYTTQQVPLTKERIKNTLELPRFIVIEKISNAEALCRMLGVWQSVLRQP</sequence>
<protein>
    <submittedName>
        <fullName evidence="5">Polysaccharide deacetylase family protein</fullName>
        <ecNumber evidence="5">3.-.-.-</ecNumber>
    </submittedName>
</protein>
<dbReference type="InterPro" id="IPR051398">
    <property type="entry name" value="Polysacch_Deacetylase"/>
</dbReference>
<dbReference type="GO" id="GO:0016787">
    <property type="term" value="F:hydrolase activity"/>
    <property type="evidence" value="ECO:0007669"/>
    <property type="project" value="UniProtKB-KW"/>
</dbReference>
<keyword evidence="3" id="KW-1133">Transmembrane helix</keyword>
<evidence type="ECO:0000259" key="4">
    <source>
        <dbReference type="PROSITE" id="PS51677"/>
    </source>
</evidence>
<gene>
    <name evidence="5" type="ORF">ACFSYC_00835</name>
</gene>
<evidence type="ECO:0000313" key="6">
    <source>
        <dbReference type="Proteomes" id="UP001597601"/>
    </source>
</evidence>
<dbReference type="Pfam" id="PF01522">
    <property type="entry name" value="Polysacc_deac_1"/>
    <property type="match status" value="1"/>
</dbReference>
<feature type="domain" description="NodB homology" evidence="4">
    <location>
        <begin position="82"/>
        <end position="298"/>
    </location>
</feature>
<keyword evidence="5" id="KW-0378">Hydrolase</keyword>
<dbReference type="EMBL" id="JBHUON010000001">
    <property type="protein sequence ID" value="MFD2863217.1"/>
    <property type="molecule type" value="Genomic_DNA"/>
</dbReference>
<evidence type="ECO:0000256" key="3">
    <source>
        <dbReference type="SAM" id="Phobius"/>
    </source>
</evidence>
<comment type="caution">
    <text evidence="5">The sequence shown here is derived from an EMBL/GenBank/DDBJ whole genome shotgun (WGS) entry which is preliminary data.</text>
</comment>
<evidence type="ECO:0000256" key="1">
    <source>
        <dbReference type="ARBA" id="ARBA00004613"/>
    </source>
</evidence>
<comment type="subcellular location">
    <subcellularLocation>
        <location evidence="1">Secreted</location>
    </subcellularLocation>
</comment>
<dbReference type="SUPFAM" id="SSF88713">
    <property type="entry name" value="Glycoside hydrolase/deacetylase"/>
    <property type="match status" value="1"/>
</dbReference>
<accession>A0ABW5XJR3</accession>
<reference evidence="6" key="1">
    <citation type="journal article" date="2019" name="Int. J. Syst. Evol. Microbiol.">
        <title>The Global Catalogue of Microorganisms (GCM) 10K type strain sequencing project: providing services to taxonomists for standard genome sequencing and annotation.</title>
        <authorList>
            <consortium name="The Broad Institute Genomics Platform"/>
            <consortium name="The Broad Institute Genome Sequencing Center for Infectious Disease"/>
            <person name="Wu L."/>
            <person name="Ma J."/>
        </authorList>
    </citation>
    <scope>NUCLEOTIDE SEQUENCE [LARGE SCALE GENOMIC DNA]</scope>
    <source>
        <strain evidence="6">KCTC 52232</strain>
    </source>
</reference>
<dbReference type="CDD" id="cd10918">
    <property type="entry name" value="CE4_NodB_like_5s_6s"/>
    <property type="match status" value="1"/>
</dbReference>
<keyword evidence="2" id="KW-0732">Signal</keyword>
<keyword evidence="3" id="KW-0472">Membrane</keyword>
<feature type="transmembrane region" description="Helical" evidence="3">
    <location>
        <begin position="6"/>
        <end position="26"/>
    </location>
</feature>
<dbReference type="EC" id="3.-.-.-" evidence="5"/>
<keyword evidence="3" id="KW-0812">Transmembrane</keyword>
<dbReference type="InterPro" id="IPR002509">
    <property type="entry name" value="NODB_dom"/>
</dbReference>